<evidence type="ECO:0000256" key="2">
    <source>
        <dbReference type="ARBA" id="ARBA00022989"/>
    </source>
</evidence>
<dbReference type="GO" id="GO:0022857">
    <property type="term" value="F:transmembrane transporter activity"/>
    <property type="evidence" value="ECO:0007669"/>
    <property type="project" value="InterPro"/>
</dbReference>
<dbReference type="InterPro" id="IPR036259">
    <property type="entry name" value="MFS_trans_sf"/>
</dbReference>
<dbReference type="InterPro" id="IPR050327">
    <property type="entry name" value="Proton-linked_MCT"/>
</dbReference>
<dbReference type="RefSeq" id="WP_114839367.1">
    <property type="nucleotide sequence ID" value="NZ_CP031217.1"/>
</dbReference>
<dbReference type="Proteomes" id="UP000253850">
    <property type="component" value="Chromosome"/>
</dbReference>
<dbReference type="EMBL" id="CP031217">
    <property type="protein sequence ID" value="AXH12540.1"/>
    <property type="molecule type" value="Genomic_DNA"/>
</dbReference>
<dbReference type="PROSITE" id="PS50850">
    <property type="entry name" value="MFS"/>
    <property type="match status" value="1"/>
</dbReference>
<feature type="transmembrane region" description="Helical" evidence="4">
    <location>
        <begin position="7"/>
        <end position="26"/>
    </location>
</feature>
<feature type="transmembrane region" description="Helical" evidence="4">
    <location>
        <begin position="73"/>
        <end position="94"/>
    </location>
</feature>
<feature type="transmembrane region" description="Helical" evidence="4">
    <location>
        <begin position="163"/>
        <end position="185"/>
    </location>
</feature>
<evidence type="ECO:0000256" key="3">
    <source>
        <dbReference type="ARBA" id="ARBA00023136"/>
    </source>
</evidence>
<reference evidence="7 9" key="1">
    <citation type="submission" date="2017-10" db="EMBL/GenBank/DDBJ databases">
        <title>Genomics of the genus Arcobacter.</title>
        <authorList>
            <person name="Perez-Cataluna A."/>
            <person name="Figueras M.J."/>
        </authorList>
    </citation>
    <scope>NUCLEOTIDE SEQUENCE [LARGE SCALE GENOMIC DNA]</scope>
    <source>
        <strain evidence="7 9">CECT 7835</strain>
    </source>
</reference>
<organism evidence="7 9">
    <name type="scientific">Halarcobacter bivalviorum</name>
    <dbReference type="NCBI Taxonomy" id="663364"/>
    <lineage>
        <taxon>Bacteria</taxon>
        <taxon>Pseudomonadati</taxon>
        <taxon>Campylobacterota</taxon>
        <taxon>Epsilonproteobacteria</taxon>
        <taxon>Campylobacterales</taxon>
        <taxon>Arcobacteraceae</taxon>
        <taxon>Halarcobacter</taxon>
    </lineage>
</organism>
<dbReference type="InterPro" id="IPR011701">
    <property type="entry name" value="MFS"/>
</dbReference>
<dbReference type="AlphaFoldDB" id="A0AAX2ACZ4"/>
<accession>A0AAX2ACZ4</accession>
<feature type="transmembrane region" description="Helical" evidence="4">
    <location>
        <begin position="46"/>
        <end position="66"/>
    </location>
</feature>
<name>A0AAX2ACZ4_9BACT</name>
<feature type="transmembrane region" description="Helical" evidence="4">
    <location>
        <begin position="350"/>
        <end position="371"/>
    </location>
</feature>
<feature type="transmembrane region" description="Helical" evidence="4">
    <location>
        <begin position="100"/>
        <end position="121"/>
    </location>
</feature>
<evidence type="ECO:0000313" key="7">
    <source>
        <dbReference type="EMBL" id="RXK10536.1"/>
    </source>
</evidence>
<evidence type="ECO:0000313" key="9">
    <source>
        <dbReference type="Proteomes" id="UP000289193"/>
    </source>
</evidence>
<reference evidence="6 8" key="2">
    <citation type="submission" date="2018-07" db="EMBL/GenBank/DDBJ databases">
        <title>Complete genome of the Arcobacter bivalviorum type strain LMG 26154.</title>
        <authorList>
            <person name="Miller W.G."/>
            <person name="Yee E."/>
            <person name="Bono J.L."/>
        </authorList>
    </citation>
    <scope>NUCLEOTIDE SEQUENCE [LARGE SCALE GENOMIC DNA]</scope>
    <source>
        <strain evidence="6 8">LMG 26154</strain>
    </source>
</reference>
<evidence type="ECO:0000256" key="4">
    <source>
        <dbReference type="SAM" id="Phobius"/>
    </source>
</evidence>
<keyword evidence="2 4" id="KW-1133">Transmembrane helix</keyword>
<dbReference type="EMBL" id="PDKM01000002">
    <property type="protein sequence ID" value="RXK10536.1"/>
    <property type="molecule type" value="Genomic_DNA"/>
</dbReference>
<dbReference type="PANTHER" id="PTHR11360">
    <property type="entry name" value="MONOCARBOXYLATE TRANSPORTER"/>
    <property type="match status" value="1"/>
</dbReference>
<evidence type="ECO:0000313" key="8">
    <source>
        <dbReference type="Proteomes" id="UP000253850"/>
    </source>
</evidence>
<dbReference type="SUPFAM" id="SSF103473">
    <property type="entry name" value="MFS general substrate transporter"/>
    <property type="match status" value="1"/>
</dbReference>
<evidence type="ECO:0000256" key="1">
    <source>
        <dbReference type="ARBA" id="ARBA00022692"/>
    </source>
</evidence>
<dbReference type="Gene3D" id="1.20.1250.20">
    <property type="entry name" value="MFS general substrate transporter like domains"/>
    <property type="match status" value="2"/>
</dbReference>
<feature type="transmembrane region" description="Helical" evidence="4">
    <location>
        <begin position="313"/>
        <end position="338"/>
    </location>
</feature>
<keyword evidence="3 4" id="KW-0472">Membrane</keyword>
<sequence length="416" mass="45018">MVEKNRWLMALSAVGVHICIGSVYAWSVYVNPIQTQMNWTLTDVTIAFSIAIFFLGLSAALMGKFVEKNGPRVSAIISASLFALGTAGSGLAILMESKALLYFFYGVLGGCGLGIGYIAPVSTLVKWFPDKRGMATGLAIMGFGFASAIWGPTIEILIEKVGIASTFFILGAIYFVVMFSSALYLEKPEEDFLPKRFKKKLKEGKKKLKKDLQILGLSEAIKTPRFYGLWLMLFINVTCGIAIIGVASPLLQEVVGISAIAAAAAVGLMGIFNGAGRIFWASLSDYLTRPVVYIIFFLTQAIAFYVLPSITEIVIFQVVLYFIMTCYGGGFASIPAYIGDIFGTKELGAIHGYILTAWAAAGLVGPLIISIVKDMTGSYSQTLYVFAAFFIVALIVSIAMLINIKAIQKKQKDSII</sequence>
<feature type="transmembrane region" description="Helical" evidence="4">
    <location>
        <begin position="227"/>
        <end position="248"/>
    </location>
</feature>
<dbReference type="InterPro" id="IPR020846">
    <property type="entry name" value="MFS_dom"/>
</dbReference>
<feature type="transmembrane region" description="Helical" evidence="4">
    <location>
        <begin position="383"/>
        <end position="404"/>
    </location>
</feature>
<keyword evidence="9" id="KW-1185">Reference proteome</keyword>
<feature type="domain" description="Major facilitator superfamily (MFS) profile" evidence="5">
    <location>
        <begin position="1"/>
        <end position="405"/>
    </location>
</feature>
<dbReference type="PANTHER" id="PTHR11360:SF317">
    <property type="entry name" value="MAJOR FACILITATOR SUPERFAMILY (MFS) PROFILE DOMAIN-CONTAINING PROTEIN-RELATED"/>
    <property type="match status" value="1"/>
</dbReference>
<evidence type="ECO:0000259" key="5">
    <source>
        <dbReference type="PROSITE" id="PS50850"/>
    </source>
</evidence>
<protein>
    <submittedName>
        <fullName evidence="7">MFS transporter</fullName>
    </submittedName>
    <submittedName>
        <fullName evidence="6">Major facilitator superfamily transporter</fullName>
    </submittedName>
</protein>
<dbReference type="Pfam" id="PF07690">
    <property type="entry name" value="MFS_1"/>
    <property type="match status" value="1"/>
</dbReference>
<dbReference type="Proteomes" id="UP000289193">
    <property type="component" value="Unassembled WGS sequence"/>
</dbReference>
<keyword evidence="1 4" id="KW-0812">Transmembrane</keyword>
<evidence type="ECO:0000313" key="6">
    <source>
        <dbReference type="EMBL" id="AXH12540.1"/>
    </source>
</evidence>
<feature type="transmembrane region" description="Helical" evidence="4">
    <location>
        <begin position="254"/>
        <end position="275"/>
    </location>
</feature>
<feature type="transmembrane region" description="Helical" evidence="4">
    <location>
        <begin position="133"/>
        <end position="151"/>
    </location>
</feature>
<dbReference type="KEGG" id="hbv:ABIV_1547"/>
<dbReference type="CDD" id="cd17353">
    <property type="entry name" value="MFS_OFA_like"/>
    <property type="match status" value="1"/>
</dbReference>
<gene>
    <name evidence="6" type="ORF">ABIV_1547</name>
    <name evidence="7" type="ORF">CRV05_04460</name>
</gene>
<proteinExistence type="predicted"/>
<feature type="transmembrane region" description="Helical" evidence="4">
    <location>
        <begin position="287"/>
        <end position="307"/>
    </location>
</feature>